<organism evidence="3 4">
    <name type="scientific">Candida albicans</name>
    <name type="common">Yeast</name>
    <dbReference type="NCBI Taxonomy" id="5476"/>
    <lineage>
        <taxon>Eukaryota</taxon>
        <taxon>Fungi</taxon>
        <taxon>Dikarya</taxon>
        <taxon>Ascomycota</taxon>
        <taxon>Saccharomycotina</taxon>
        <taxon>Pichiomycetes</taxon>
        <taxon>Debaryomycetaceae</taxon>
        <taxon>Candida/Lodderomyces clade</taxon>
        <taxon>Candida</taxon>
    </lineage>
</organism>
<dbReference type="InterPro" id="IPR001810">
    <property type="entry name" value="F-box_dom"/>
</dbReference>
<evidence type="ECO:0000259" key="2">
    <source>
        <dbReference type="PROSITE" id="PS50181"/>
    </source>
</evidence>
<keyword evidence="1" id="KW-0472">Membrane</keyword>
<evidence type="ECO:0000313" key="3">
    <source>
        <dbReference type="EMBL" id="KAF6063255.1"/>
    </source>
</evidence>
<dbReference type="CDD" id="cd09917">
    <property type="entry name" value="F-box_SF"/>
    <property type="match status" value="1"/>
</dbReference>
<dbReference type="Gene3D" id="3.40.50.150">
    <property type="entry name" value="Vaccinia Virus protein VP39"/>
    <property type="match status" value="1"/>
</dbReference>
<evidence type="ECO:0000313" key="4">
    <source>
        <dbReference type="Proteomes" id="UP000536275"/>
    </source>
</evidence>
<comment type="caution">
    <text evidence="3">The sequence shown here is derived from an EMBL/GenBank/DDBJ whole genome shotgun (WGS) entry which is preliminary data.</text>
</comment>
<feature type="transmembrane region" description="Helical" evidence="1">
    <location>
        <begin position="150"/>
        <end position="171"/>
    </location>
</feature>
<keyword evidence="1" id="KW-0812">Transmembrane</keyword>
<dbReference type="InterPro" id="IPR029063">
    <property type="entry name" value="SAM-dependent_MTases_sf"/>
</dbReference>
<sequence>MKSTPVSIIDFPDELLEKIIRSLNQKDLIQLALTHPRNLHSGILTHDNCGVIQFPQIIDITKFQPSLTKEIVIANDDNAYLQYFELMERQQLPVKYDRIKDIDVRNWLREVKPSRKTKLAMELAELKRRSQFVADINRNKTDYYDSNDQFIVVIAIIFVFVGVLVFIVMWGNKWDLQMMNSFLTGSIPFGISKIEMQRNYLLAYFEIHEYIYTMVFCIQPSSFHWFADLDSLKEIYRVLKPQGKLGLIWNFDYASPSQDSSVADSEYFNAGTQYYNTLNFNLDTNEKVFEQYFDNQQWNKAATKFIYGFDVNVPQYRHGKWRQVLKDNPYFSSEEINLFALYDLMLPR</sequence>
<name>A0A8H6BTR8_CANAX</name>
<accession>A0A8H6BTR8</accession>
<reference evidence="3 4" key="1">
    <citation type="submission" date="2020-03" db="EMBL/GenBank/DDBJ databases">
        <title>FDA dAtabase for Regulatory Grade micrObial Sequences (FDA-ARGOS): Supporting development and validation of Infectious Disease Dx tests.</title>
        <authorList>
            <person name="Campos J."/>
            <person name="Goldberg B."/>
            <person name="Tallon L."/>
            <person name="Sadzewicz L."/>
            <person name="Vavikolanu K."/>
            <person name="Mehta A."/>
            <person name="Aluvathingal J."/>
            <person name="Nadendla S."/>
            <person name="Nandy P."/>
            <person name="Geyer C."/>
            <person name="Yan Y."/>
            <person name="Sichtig H."/>
        </authorList>
    </citation>
    <scope>NUCLEOTIDE SEQUENCE [LARGE SCALE GENOMIC DNA]</scope>
    <source>
        <strain evidence="3 4">FDAARGOS_656</strain>
    </source>
</reference>
<dbReference type="EMBL" id="JABWAD010000061">
    <property type="protein sequence ID" value="KAF6063255.1"/>
    <property type="molecule type" value="Genomic_DNA"/>
</dbReference>
<keyword evidence="1" id="KW-1133">Transmembrane helix</keyword>
<dbReference type="PROSITE" id="PS50181">
    <property type="entry name" value="FBOX"/>
    <property type="match status" value="1"/>
</dbReference>
<dbReference type="SUPFAM" id="SSF53335">
    <property type="entry name" value="S-adenosyl-L-methionine-dependent methyltransferases"/>
    <property type="match status" value="1"/>
</dbReference>
<gene>
    <name evidence="3" type="ORF">FOB64_006253</name>
</gene>
<dbReference type="Proteomes" id="UP000536275">
    <property type="component" value="Unassembled WGS sequence"/>
</dbReference>
<dbReference type="AlphaFoldDB" id="A0A8H6BTR8"/>
<proteinExistence type="predicted"/>
<evidence type="ECO:0000256" key="1">
    <source>
        <dbReference type="SAM" id="Phobius"/>
    </source>
</evidence>
<feature type="domain" description="F-box" evidence="2">
    <location>
        <begin position="5"/>
        <end position="37"/>
    </location>
</feature>
<protein>
    <recommendedName>
        <fullName evidence="2">F-box domain-containing protein</fullName>
    </recommendedName>
</protein>